<proteinExistence type="predicted"/>
<dbReference type="InterPro" id="IPR005146">
    <property type="entry name" value="B3/B4_tRNA-bd"/>
</dbReference>
<accession>A0A7C2Z150</accession>
<dbReference type="InterPro" id="IPR020825">
    <property type="entry name" value="Phe-tRNA_synthase-like_B3/B4"/>
</dbReference>
<dbReference type="Gene3D" id="3.50.40.10">
    <property type="entry name" value="Phenylalanyl-trna Synthetase, Chain B, domain 3"/>
    <property type="match status" value="1"/>
</dbReference>
<dbReference type="PANTHER" id="PTHR39209">
    <property type="match status" value="1"/>
</dbReference>
<dbReference type="AlphaFoldDB" id="A0A7C2Z150"/>
<feature type="domain" description="B3/B4 tRNA-binding" evidence="1">
    <location>
        <begin position="54"/>
        <end position="205"/>
    </location>
</feature>
<evidence type="ECO:0000259" key="1">
    <source>
        <dbReference type="SMART" id="SM00873"/>
    </source>
</evidence>
<comment type="caution">
    <text evidence="2">The sequence shown here is derived from an EMBL/GenBank/DDBJ whole genome shotgun (WGS) entry which is preliminary data.</text>
</comment>
<dbReference type="Pfam" id="PF03483">
    <property type="entry name" value="B3_4"/>
    <property type="match status" value="1"/>
</dbReference>
<dbReference type="EMBL" id="DSGT01000002">
    <property type="protein sequence ID" value="HEW52723.1"/>
    <property type="molecule type" value="Genomic_DNA"/>
</dbReference>
<dbReference type="SUPFAM" id="SSF56037">
    <property type="entry name" value="PheT/TilS domain"/>
    <property type="match status" value="1"/>
</dbReference>
<evidence type="ECO:0000313" key="2">
    <source>
        <dbReference type="EMBL" id="HEW52723.1"/>
    </source>
</evidence>
<sequence length="208" mass="23510">MDLGISIAYTVSWTSQSLIHFSRYPYEEDLTELFSYVKNSYTLENLKKHKIVRAYRDFFWKLGIDPTKTRPASEALVRRALRNQFPRINHVVDAGNIASAFTLVPVGLYDLDRARPPLTIKKSLGGEAFRPIGGKEEVLEKGLPILVDSRGVVMHIYPHRDSVETCVTEQTRKIAIIAAGVPGVEKSLLIKTVDMITQLLKKDRLDTL</sequence>
<dbReference type="PANTHER" id="PTHR39209:SF2">
    <property type="entry name" value="CYTOPLASMIC PROTEIN"/>
    <property type="match status" value="1"/>
</dbReference>
<dbReference type="SMART" id="SM00873">
    <property type="entry name" value="B3_4"/>
    <property type="match status" value="1"/>
</dbReference>
<protein>
    <recommendedName>
        <fullName evidence="1">B3/B4 tRNA-binding domain-containing protein</fullName>
    </recommendedName>
</protein>
<dbReference type="GO" id="GO:0004826">
    <property type="term" value="F:phenylalanine-tRNA ligase activity"/>
    <property type="evidence" value="ECO:0007669"/>
    <property type="project" value="InterPro"/>
</dbReference>
<reference evidence="2" key="1">
    <citation type="journal article" date="2020" name="mSystems">
        <title>Genome- and Community-Level Interaction Insights into Carbon Utilization and Element Cycling Functions of Hydrothermarchaeota in Hydrothermal Sediment.</title>
        <authorList>
            <person name="Zhou Z."/>
            <person name="Liu Y."/>
            <person name="Xu W."/>
            <person name="Pan J."/>
            <person name="Luo Z.H."/>
            <person name="Li M."/>
        </authorList>
    </citation>
    <scope>NUCLEOTIDE SEQUENCE [LARGE SCALE GENOMIC DNA]</scope>
    <source>
        <strain evidence="2">SpSt-16</strain>
    </source>
</reference>
<name>A0A7C2Z150_9CREN</name>
<dbReference type="GO" id="GO:0003723">
    <property type="term" value="F:RNA binding"/>
    <property type="evidence" value="ECO:0007669"/>
    <property type="project" value="InterPro"/>
</dbReference>
<gene>
    <name evidence="2" type="ORF">ENO77_00870</name>
</gene>
<organism evidence="2">
    <name type="scientific">Ignisphaera aggregans</name>
    <dbReference type="NCBI Taxonomy" id="334771"/>
    <lineage>
        <taxon>Archaea</taxon>
        <taxon>Thermoproteota</taxon>
        <taxon>Thermoprotei</taxon>
        <taxon>Desulfurococcales</taxon>
        <taxon>Desulfurococcaceae</taxon>
        <taxon>Ignisphaera</taxon>
    </lineage>
</organism>